<comment type="caution">
    <text evidence="1">The sequence shown here is derived from an EMBL/GenBank/DDBJ whole genome shotgun (WGS) entry which is preliminary data.</text>
</comment>
<dbReference type="AlphaFoldDB" id="A0A0A6S6R1"/>
<proteinExistence type="predicted"/>
<evidence type="ECO:0000313" key="2">
    <source>
        <dbReference type="Proteomes" id="UP000030428"/>
    </source>
</evidence>
<organism evidence="1 2">
    <name type="scientific">Candidatus Thiomargarita nelsonii</name>
    <dbReference type="NCBI Taxonomy" id="1003181"/>
    <lineage>
        <taxon>Bacteria</taxon>
        <taxon>Pseudomonadati</taxon>
        <taxon>Pseudomonadota</taxon>
        <taxon>Gammaproteobacteria</taxon>
        <taxon>Thiotrichales</taxon>
        <taxon>Thiotrichaceae</taxon>
        <taxon>Thiomargarita</taxon>
    </lineage>
</organism>
<keyword evidence="2" id="KW-1185">Reference proteome</keyword>
<dbReference type="Proteomes" id="UP000030428">
    <property type="component" value="Unassembled WGS sequence"/>
</dbReference>
<name>A0A0A6S6R1_9GAMM</name>
<sequence length="284" mass="32940">MSTAYQDSYGYSLVAISVGVAAPDFTLTQKIFNSKISREFGEQIDHHYLQPFAKQHGLSNQDLPAFRKKAAKSLKDFAKHKDKIFQIEQITDDDLIALISYRDTSAITDLVLEQMQRITPVDDTLAAFLRFDGQLGDGVLFFFRELVRKDDRLEKNQAALQREGLCLSVQNLQESIEHLKATQQNSPFLADQLAPQLKQLQQTQITWQSHHEQLIRFSRRFENRLAEMLEWAKNVYSTLEEIHSEVKITKGLVEEILEKLTELMARQEKFTSRYCYRTRTLCFA</sequence>
<reference evidence="1 2" key="1">
    <citation type="journal article" date="2016" name="Front. Microbiol.">
        <title>Single-Cell (Meta-)Genomics of a Dimorphic Candidatus Thiomargarita nelsonii Reveals Genomic Plasticity.</title>
        <authorList>
            <person name="Flood B.E."/>
            <person name="Fliss P."/>
            <person name="Jones D.S."/>
            <person name="Dick G.J."/>
            <person name="Jain S."/>
            <person name="Kaster A.K."/>
            <person name="Winkel M."/>
            <person name="Mussmann M."/>
            <person name="Bailey J."/>
        </authorList>
    </citation>
    <scope>NUCLEOTIDE SEQUENCE [LARGE SCALE GENOMIC DNA]</scope>
    <source>
        <strain evidence="1">Hydrate Ridge</strain>
    </source>
</reference>
<accession>A0A0A6S6R1</accession>
<dbReference type="EMBL" id="JSZA02000023">
    <property type="protein sequence ID" value="KHD08838.1"/>
    <property type="molecule type" value="Genomic_DNA"/>
</dbReference>
<gene>
    <name evidence="1" type="ORF">PN36_07880</name>
</gene>
<protein>
    <submittedName>
        <fullName evidence="1">Uncharacterized protein</fullName>
    </submittedName>
</protein>
<evidence type="ECO:0000313" key="1">
    <source>
        <dbReference type="EMBL" id="KHD08838.1"/>
    </source>
</evidence>